<keyword evidence="1" id="KW-1133">Transmembrane helix</keyword>
<keyword evidence="1" id="KW-0472">Membrane</keyword>
<feature type="transmembrane region" description="Helical" evidence="1">
    <location>
        <begin position="38"/>
        <end position="59"/>
    </location>
</feature>
<evidence type="ECO:0000313" key="3">
    <source>
        <dbReference type="Proteomes" id="UP000037712"/>
    </source>
</evidence>
<accession>A0A0M8PH74</accession>
<comment type="caution">
    <text evidence="2">The sequence shown here is derived from an EMBL/GenBank/DDBJ whole genome shotgun (WGS) entry which is preliminary data.</text>
</comment>
<evidence type="ECO:0000256" key="1">
    <source>
        <dbReference type="SAM" id="Phobius"/>
    </source>
</evidence>
<reference evidence="3" key="2">
    <citation type="submission" date="2015-01" db="EMBL/GenBank/DDBJ databases">
        <title>Draft genome sequence of potential hydrocarbon metabolising strain of Rhodococcus rhodochrous.</title>
        <authorList>
            <person name="Aggarwal R.K."/>
            <person name="Dawar C."/>
        </authorList>
    </citation>
    <scope>NUCLEOTIDE SEQUENCE [LARGE SCALE GENOMIC DNA]</scope>
    <source>
        <strain evidence="3">KG-21</strain>
    </source>
</reference>
<evidence type="ECO:0000313" key="2">
    <source>
        <dbReference type="EMBL" id="KOS54865.1"/>
    </source>
</evidence>
<dbReference type="PATRIC" id="fig|1441923.3.peg.3890"/>
<dbReference type="AlphaFoldDB" id="A0A0M8PH74"/>
<proteinExistence type="predicted"/>
<keyword evidence="1" id="KW-0812">Transmembrane</keyword>
<gene>
    <name evidence="2" type="ORF">Z051_17800</name>
</gene>
<sequence>MYRSMILVTPSSCTLRHGASFVSVPRGDEGSSHDTLEVGMVLGSLAATLFTLLAGLGILL</sequence>
<organism evidence="2 3">
    <name type="scientific">Rhodococcus rhodochrous KG-21</name>
    <dbReference type="NCBI Taxonomy" id="1441923"/>
    <lineage>
        <taxon>Bacteria</taxon>
        <taxon>Bacillati</taxon>
        <taxon>Actinomycetota</taxon>
        <taxon>Actinomycetes</taxon>
        <taxon>Mycobacteriales</taxon>
        <taxon>Nocardiaceae</taxon>
        <taxon>Rhodococcus</taxon>
    </lineage>
</organism>
<name>A0A0M8PH74_RHORH</name>
<dbReference type="Proteomes" id="UP000037712">
    <property type="component" value="Unassembled WGS sequence"/>
</dbReference>
<protein>
    <submittedName>
        <fullName evidence="2">Uncharacterized protein</fullName>
    </submittedName>
</protein>
<dbReference type="EMBL" id="AZYO01000053">
    <property type="protein sequence ID" value="KOS54865.1"/>
    <property type="molecule type" value="Genomic_DNA"/>
</dbReference>
<reference evidence="2 3" key="1">
    <citation type="journal article" date="2015" name="Genome Announc.">
        <title>Draft Genome Sequence of Rhodococcus rhodochrous Strain KG-21, a Soil Isolate from Oil Fields of Krishna-Godavari Basin, India.</title>
        <authorList>
            <person name="Dawar C."/>
            <person name="Aggarwal R.K."/>
        </authorList>
    </citation>
    <scope>NUCLEOTIDE SEQUENCE [LARGE SCALE GENOMIC DNA]</scope>
    <source>
        <strain evidence="2 3">KG-21</strain>
    </source>
</reference>